<reference evidence="1" key="1">
    <citation type="journal article" date="2020" name="Stud. Mycol.">
        <title>101 Dothideomycetes genomes: a test case for predicting lifestyles and emergence of pathogens.</title>
        <authorList>
            <person name="Haridas S."/>
            <person name="Albert R."/>
            <person name="Binder M."/>
            <person name="Bloem J."/>
            <person name="Labutti K."/>
            <person name="Salamov A."/>
            <person name="Andreopoulos B."/>
            <person name="Baker S."/>
            <person name="Barry K."/>
            <person name="Bills G."/>
            <person name="Bluhm B."/>
            <person name="Cannon C."/>
            <person name="Castanera R."/>
            <person name="Culley D."/>
            <person name="Daum C."/>
            <person name="Ezra D."/>
            <person name="Gonzalez J."/>
            <person name="Henrissat B."/>
            <person name="Kuo A."/>
            <person name="Liang C."/>
            <person name="Lipzen A."/>
            <person name="Lutzoni F."/>
            <person name="Magnuson J."/>
            <person name="Mondo S."/>
            <person name="Nolan M."/>
            <person name="Ohm R."/>
            <person name="Pangilinan J."/>
            <person name="Park H.-J."/>
            <person name="Ramirez L."/>
            <person name="Alfaro M."/>
            <person name="Sun H."/>
            <person name="Tritt A."/>
            <person name="Yoshinaga Y."/>
            <person name="Zwiers L.-H."/>
            <person name="Turgeon B."/>
            <person name="Goodwin S."/>
            <person name="Spatafora J."/>
            <person name="Crous P."/>
            <person name="Grigoriev I."/>
        </authorList>
    </citation>
    <scope>NUCLEOTIDE SEQUENCE</scope>
    <source>
        <strain evidence="1">ATCC 36951</strain>
    </source>
</reference>
<evidence type="ECO:0000313" key="1">
    <source>
        <dbReference type="EMBL" id="KAF2169679.1"/>
    </source>
</evidence>
<dbReference type="EMBL" id="ML993587">
    <property type="protein sequence ID" value="KAF2169679.1"/>
    <property type="molecule type" value="Genomic_DNA"/>
</dbReference>
<keyword evidence="2" id="KW-1185">Reference proteome</keyword>
<dbReference type="AlphaFoldDB" id="A0A6A6CV43"/>
<sequence>MIWDTLIQSQDGCDRIPYQEDAQVIAEWTLDSSSAPEDVTISNHAAEVCGCQADRRNGKACAYAMVVYQPLANSLRLKSFVWPNYRFEGDVIDDSVVCSTLEGRLEDLDLGAFDDLAKKKYKEVATEYLPPAFWDLYGDGDVDRKVALRNELIEVGAERVVESQKERSGMISSS</sequence>
<evidence type="ECO:0000313" key="2">
    <source>
        <dbReference type="Proteomes" id="UP000799537"/>
    </source>
</evidence>
<name>A0A6A6CV43_ZASCE</name>
<protein>
    <submittedName>
        <fullName evidence="1">Uncharacterized protein</fullName>
    </submittedName>
</protein>
<proteinExistence type="predicted"/>
<dbReference type="RefSeq" id="XP_033670568.1">
    <property type="nucleotide sequence ID" value="XM_033805232.1"/>
</dbReference>
<gene>
    <name evidence="1" type="ORF">M409DRAFT_20094</name>
</gene>
<dbReference type="GeneID" id="54558504"/>
<organism evidence="1 2">
    <name type="scientific">Zasmidium cellare ATCC 36951</name>
    <dbReference type="NCBI Taxonomy" id="1080233"/>
    <lineage>
        <taxon>Eukaryota</taxon>
        <taxon>Fungi</taxon>
        <taxon>Dikarya</taxon>
        <taxon>Ascomycota</taxon>
        <taxon>Pezizomycotina</taxon>
        <taxon>Dothideomycetes</taxon>
        <taxon>Dothideomycetidae</taxon>
        <taxon>Mycosphaerellales</taxon>
        <taxon>Mycosphaerellaceae</taxon>
        <taxon>Zasmidium</taxon>
    </lineage>
</organism>
<dbReference type="Proteomes" id="UP000799537">
    <property type="component" value="Unassembled WGS sequence"/>
</dbReference>
<accession>A0A6A6CV43</accession>